<gene>
    <name evidence="2" type="ORF">SLNWT_6944</name>
</gene>
<keyword evidence="3" id="KW-1185">Reference proteome</keyword>
<proteinExistence type="predicted"/>
<evidence type="ECO:0000256" key="1">
    <source>
        <dbReference type="SAM" id="MobiDB-lite"/>
    </source>
</evidence>
<protein>
    <submittedName>
        <fullName evidence="2">Uncharacterized protein</fullName>
    </submittedName>
</protein>
<reference evidence="2 3" key="1">
    <citation type="submission" date="2015-01" db="EMBL/GenBank/DDBJ databases">
        <title>Enhanced salinomycin production by adjusting the supply of polyketide extender units in Streptomyce albus DSM 41398.</title>
        <authorList>
            <person name="Lu C."/>
        </authorList>
    </citation>
    <scope>NUCLEOTIDE SEQUENCE [LARGE SCALE GENOMIC DNA]</scope>
    <source>
        <strain evidence="3">ATCC 21838 / DSM 41398 / FERM P-419 / JCM 4703 / NBRC 107858</strain>
    </source>
</reference>
<name>A0A0B5F6Z6_STRA4</name>
<feature type="region of interest" description="Disordered" evidence="1">
    <location>
        <begin position="1"/>
        <end position="37"/>
    </location>
</feature>
<sequence length="37" mass="3791">MHAGHGDGGDAGVRGRVPAVTGRTRGRPAPQYTSEES</sequence>
<dbReference type="Proteomes" id="UP000031523">
    <property type="component" value="Chromosome"/>
</dbReference>
<dbReference type="EMBL" id="CP010519">
    <property type="protein sequence ID" value="AJE87320.1"/>
    <property type="molecule type" value="Genomic_DNA"/>
</dbReference>
<organism evidence="2 3">
    <name type="scientific">Streptomyces albus (strain ATCC 21838 / DSM 41398 / FERM P-419 / JCM 4703 / NBRC 107858)</name>
    <dbReference type="NCBI Taxonomy" id="1081613"/>
    <lineage>
        <taxon>Bacteria</taxon>
        <taxon>Bacillati</taxon>
        <taxon>Actinomycetota</taxon>
        <taxon>Actinomycetes</taxon>
        <taxon>Kitasatosporales</taxon>
        <taxon>Streptomycetaceae</taxon>
        <taxon>Streptomyces</taxon>
    </lineage>
</organism>
<dbReference type="KEGG" id="sals:SLNWT_6944"/>
<accession>A0A0B5F6Z6</accession>
<evidence type="ECO:0000313" key="3">
    <source>
        <dbReference type="Proteomes" id="UP000031523"/>
    </source>
</evidence>
<dbReference type="AlphaFoldDB" id="A0A0B5F6Z6"/>
<evidence type="ECO:0000313" key="2">
    <source>
        <dbReference type="EMBL" id="AJE87320.1"/>
    </source>
</evidence>